<dbReference type="EMBL" id="QFWV02000005">
    <property type="protein sequence ID" value="RKF06810.1"/>
    <property type="molecule type" value="Genomic_DNA"/>
</dbReference>
<keyword evidence="2" id="KW-0472">Membrane</keyword>
<feature type="transmembrane region" description="Helical" evidence="2">
    <location>
        <begin position="23"/>
        <end position="47"/>
    </location>
</feature>
<keyword evidence="4" id="KW-1185">Reference proteome</keyword>
<proteinExistence type="predicted"/>
<reference evidence="3 4" key="1">
    <citation type="journal article" date="2018" name="Int. J. Syst. Bacteriol.">
        <title>Oceaniradius stylonemae gen. nov., sp. nov., isolated from a red alga, Stylonema cornu-cervi.</title>
        <authorList>
            <person name="Jeong S."/>
        </authorList>
    </citation>
    <scope>NUCLEOTIDE SEQUENCE [LARGE SCALE GENOMIC DNA]</scope>
    <source>
        <strain evidence="3 4">StC1</strain>
    </source>
</reference>
<evidence type="ECO:0000313" key="3">
    <source>
        <dbReference type="EMBL" id="RKF06810.1"/>
    </source>
</evidence>
<evidence type="ECO:0000256" key="2">
    <source>
        <dbReference type="SAM" id="Phobius"/>
    </source>
</evidence>
<dbReference type="AlphaFoldDB" id="A0A3A8AGN2"/>
<protein>
    <submittedName>
        <fullName evidence="3">Uncharacterized protein</fullName>
    </submittedName>
</protein>
<keyword evidence="2" id="KW-0812">Transmembrane</keyword>
<dbReference type="OrthoDB" id="8117137at2"/>
<feature type="coiled-coil region" evidence="1">
    <location>
        <begin position="88"/>
        <end position="166"/>
    </location>
</feature>
<organism evidence="3 4">
    <name type="scientific">Oceaniradius stylonematis</name>
    <dbReference type="NCBI Taxonomy" id="2184161"/>
    <lineage>
        <taxon>Bacteria</taxon>
        <taxon>Pseudomonadati</taxon>
        <taxon>Pseudomonadota</taxon>
        <taxon>Alphaproteobacteria</taxon>
        <taxon>Hyphomicrobiales</taxon>
        <taxon>Ahrensiaceae</taxon>
        <taxon>Oceaniradius</taxon>
    </lineage>
</organism>
<comment type="caution">
    <text evidence="3">The sequence shown here is derived from an EMBL/GenBank/DDBJ whole genome shotgun (WGS) entry which is preliminary data.</text>
</comment>
<accession>A0A3A8AGN2</accession>
<evidence type="ECO:0000313" key="4">
    <source>
        <dbReference type="Proteomes" id="UP000246132"/>
    </source>
</evidence>
<dbReference type="RefSeq" id="WP_109766638.1">
    <property type="nucleotide sequence ID" value="NZ_CP159474.1"/>
</dbReference>
<name>A0A3A8AGN2_9HYPH</name>
<feature type="transmembrane region" description="Helical" evidence="2">
    <location>
        <begin position="59"/>
        <end position="80"/>
    </location>
</feature>
<dbReference type="SUPFAM" id="SSF58113">
    <property type="entry name" value="Apolipoprotein A-I"/>
    <property type="match status" value="1"/>
</dbReference>
<gene>
    <name evidence="3" type="ORF">DEM25_009160</name>
</gene>
<keyword evidence="1" id="KW-0175">Coiled coil</keyword>
<sequence>MAGKGGKKKDASDAPKKAGSGKLLALVQMVCAVLAVLSAAVLALGAFNVGSAALADTLHAIALVPIALLVICGFAVIFTASGVRAGELRRLEEQLAEMEARLDGRVAEAVAKVDTHIGDDYQAVRENNKLLQEKLEQFQQAEKNKMVEEMDKLRALNGELEEQIKKWAIGSVDQLVSEPGTEGIKVA</sequence>
<evidence type="ECO:0000256" key="1">
    <source>
        <dbReference type="SAM" id="Coils"/>
    </source>
</evidence>
<dbReference type="Proteomes" id="UP000246132">
    <property type="component" value="Unassembled WGS sequence"/>
</dbReference>
<keyword evidence="2" id="KW-1133">Transmembrane helix</keyword>